<dbReference type="PROSITE" id="PS50928">
    <property type="entry name" value="ABC_TM1"/>
    <property type="match status" value="1"/>
</dbReference>
<name>A0A9D1G2P6_9FIRM</name>
<dbReference type="EMBL" id="DVJS01000010">
    <property type="protein sequence ID" value="HIS96410.1"/>
    <property type="molecule type" value="Genomic_DNA"/>
</dbReference>
<dbReference type="InterPro" id="IPR035906">
    <property type="entry name" value="MetI-like_sf"/>
</dbReference>
<comment type="subcellular location">
    <subcellularLocation>
        <location evidence="1 7">Cell membrane</location>
        <topology evidence="1 7">Multi-pass membrane protein</topology>
    </subcellularLocation>
</comment>
<dbReference type="Proteomes" id="UP000886876">
    <property type="component" value="Unassembled WGS sequence"/>
</dbReference>
<feature type="transmembrane region" description="Helical" evidence="7">
    <location>
        <begin position="241"/>
        <end position="262"/>
    </location>
</feature>
<evidence type="ECO:0000256" key="3">
    <source>
        <dbReference type="ARBA" id="ARBA00022475"/>
    </source>
</evidence>
<dbReference type="GO" id="GO:0055085">
    <property type="term" value="P:transmembrane transport"/>
    <property type="evidence" value="ECO:0007669"/>
    <property type="project" value="InterPro"/>
</dbReference>
<keyword evidence="6 7" id="KW-0472">Membrane</keyword>
<evidence type="ECO:0000256" key="7">
    <source>
        <dbReference type="RuleBase" id="RU363032"/>
    </source>
</evidence>
<evidence type="ECO:0000256" key="4">
    <source>
        <dbReference type="ARBA" id="ARBA00022692"/>
    </source>
</evidence>
<dbReference type="PANTHER" id="PTHR30151">
    <property type="entry name" value="ALKANE SULFONATE ABC TRANSPORTER-RELATED, MEMBRANE SUBUNIT"/>
    <property type="match status" value="1"/>
</dbReference>
<proteinExistence type="inferred from homology"/>
<protein>
    <submittedName>
        <fullName evidence="9">ABC transporter permease</fullName>
    </submittedName>
</protein>
<dbReference type="Pfam" id="PF00528">
    <property type="entry name" value="BPD_transp_1"/>
    <property type="match status" value="1"/>
</dbReference>
<keyword evidence="2 7" id="KW-0813">Transport</keyword>
<feature type="transmembrane region" description="Helical" evidence="7">
    <location>
        <begin position="145"/>
        <end position="164"/>
    </location>
</feature>
<reference evidence="9" key="1">
    <citation type="submission" date="2020-10" db="EMBL/GenBank/DDBJ databases">
        <authorList>
            <person name="Gilroy R."/>
        </authorList>
    </citation>
    <scope>NUCLEOTIDE SEQUENCE</scope>
    <source>
        <strain evidence="9">ChiHecec3B27-6122</strain>
    </source>
</reference>
<dbReference type="InterPro" id="IPR000515">
    <property type="entry name" value="MetI-like"/>
</dbReference>
<dbReference type="Gene3D" id="1.10.3720.10">
    <property type="entry name" value="MetI-like"/>
    <property type="match status" value="1"/>
</dbReference>
<comment type="similarity">
    <text evidence="7">Belongs to the binding-protein-dependent transport system permease family.</text>
</comment>
<dbReference type="GO" id="GO:0005886">
    <property type="term" value="C:plasma membrane"/>
    <property type="evidence" value="ECO:0007669"/>
    <property type="project" value="UniProtKB-SubCell"/>
</dbReference>
<dbReference type="PANTHER" id="PTHR30151:SF0">
    <property type="entry name" value="ABC TRANSPORTER PERMEASE PROTEIN MJ0413-RELATED"/>
    <property type="match status" value="1"/>
</dbReference>
<keyword evidence="5 7" id="KW-1133">Transmembrane helix</keyword>
<accession>A0A9D1G2P6</accession>
<evidence type="ECO:0000313" key="10">
    <source>
        <dbReference type="Proteomes" id="UP000886876"/>
    </source>
</evidence>
<reference evidence="9" key="2">
    <citation type="journal article" date="2021" name="PeerJ">
        <title>Extensive microbial diversity within the chicken gut microbiome revealed by metagenomics and culture.</title>
        <authorList>
            <person name="Gilroy R."/>
            <person name="Ravi A."/>
            <person name="Getino M."/>
            <person name="Pursley I."/>
            <person name="Horton D.L."/>
            <person name="Alikhan N.F."/>
            <person name="Baker D."/>
            <person name="Gharbi K."/>
            <person name="Hall N."/>
            <person name="Watson M."/>
            <person name="Adriaenssens E.M."/>
            <person name="Foster-Nyarko E."/>
            <person name="Jarju S."/>
            <person name="Secka A."/>
            <person name="Antonio M."/>
            <person name="Oren A."/>
            <person name="Chaudhuri R.R."/>
            <person name="La Ragione R."/>
            <person name="Hildebrand F."/>
            <person name="Pallen M.J."/>
        </authorList>
    </citation>
    <scope>NUCLEOTIDE SEQUENCE</scope>
    <source>
        <strain evidence="9">ChiHecec3B27-6122</strain>
    </source>
</reference>
<comment type="caution">
    <text evidence="9">The sequence shown here is derived from an EMBL/GenBank/DDBJ whole genome shotgun (WGS) entry which is preliminary data.</text>
</comment>
<evidence type="ECO:0000256" key="5">
    <source>
        <dbReference type="ARBA" id="ARBA00022989"/>
    </source>
</evidence>
<feature type="domain" description="ABC transmembrane type-1" evidence="8">
    <location>
        <begin position="79"/>
        <end position="259"/>
    </location>
</feature>
<organism evidence="9 10">
    <name type="scientific">Candidatus Scatomorpha pullistercoris</name>
    <dbReference type="NCBI Taxonomy" id="2840929"/>
    <lineage>
        <taxon>Bacteria</taxon>
        <taxon>Bacillati</taxon>
        <taxon>Bacillota</taxon>
        <taxon>Clostridia</taxon>
        <taxon>Eubacteriales</taxon>
        <taxon>Candidatus Scatomorpha</taxon>
    </lineage>
</organism>
<dbReference type="AlphaFoldDB" id="A0A9D1G2P6"/>
<evidence type="ECO:0000256" key="1">
    <source>
        <dbReference type="ARBA" id="ARBA00004651"/>
    </source>
</evidence>
<feature type="transmembrane region" description="Helical" evidence="7">
    <location>
        <begin position="85"/>
        <end position="107"/>
    </location>
</feature>
<dbReference type="CDD" id="cd06261">
    <property type="entry name" value="TM_PBP2"/>
    <property type="match status" value="1"/>
</dbReference>
<feature type="transmembrane region" description="Helical" evidence="7">
    <location>
        <begin position="20"/>
        <end position="40"/>
    </location>
</feature>
<gene>
    <name evidence="9" type="ORF">IAD42_00375</name>
</gene>
<evidence type="ECO:0000313" key="9">
    <source>
        <dbReference type="EMBL" id="HIS96410.1"/>
    </source>
</evidence>
<evidence type="ECO:0000256" key="2">
    <source>
        <dbReference type="ARBA" id="ARBA00022448"/>
    </source>
</evidence>
<feature type="transmembrane region" description="Helical" evidence="7">
    <location>
        <begin position="119"/>
        <end position="139"/>
    </location>
</feature>
<keyword evidence="4 7" id="KW-0812">Transmembrane</keyword>
<feature type="transmembrane region" description="Helical" evidence="7">
    <location>
        <begin position="210"/>
        <end position="229"/>
    </location>
</feature>
<keyword evidence="3" id="KW-1003">Cell membrane</keyword>
<evidence type="ECO:0000259" key="8">
    <source>
        <dbReference type="PROSITE" id="PS50928"/>
    </source>
</evidence>
<evidence type="ECO:0000256" key="6">
    <source>
        <dbReference type="ARBA" id="ARBA00023136"/>
    </source>
</evidence>
<dbReference type="SUPFAM" id="SSF161098">
    <property type="entry name" value="MetI-like"/>
    <property type="match status" value="1"/>
</dbReference>
<sequence>MRKTDKKAEKPGRGRTGNSYVYAMLSIAGILTFLIIWQLLLEFGIVSDRYLAKPTELVLLFIYKLTNANPDGATLPVSIWASLQVAMTGLCLGVVTGVPLGLLMGWFKGIDRFVNPIFEIIRPIPPISWIPLTVLWLGIGLQAKAFIIYFSAFIPCVINSYTGIKLTNKTLINVAKTSGAGTVETFIKVGIPSAMPLAFSGIRVAVGNAWSTLVAAEMLAASAGLGYMISMGRLYARPDIILLGMIVIGIIGAIFNGLLTLIENRVIKWR</sequence>